<dbReference type="Proteomes" id="UP000564385">
    <property type="component" value="Unassembled WGS sequence"/>
</dbReference>
<name>A0A852VP83_9BACT</name>
<organism evidence="2 3">
    <name type="scientific">Tunturiibacter lichenicola</name>
    <dbReference type="NCBI Taxonomy" id="2051959"/>
    <lineage>
        <taxon>Bacteria</taxon>
        <taxon>Pseudomonadati</taxon>
        <taxon>Acidobacteriota</taxon>
        <taxon>Terriglobia</taxon>
        <taxon>Terriglobales</taxon>
        <taxon>Acidobacteriaceae</taxon>
        <taxon>Tunturiibacter</taxon>
    </lineage>
</organism>
<feature type="compositionally biased region" description="Basic and acidic residues" evidence="1">
    <location>
        <begin position="15"/>
        <end position="36"/>
    </location>
</feature>
<evidence type="ECO:0000313" key="2">
    <source>
        <dbReference type="EMBL" id="NYF91406.1"/>
    </source>
</evidence>
<evidence type="ECO:0000313" key="3">
    <source>
        <dbReference type="Proteomes" id="UP000564385"/>
    </source>
</evidence>
<comment type="caution">
    <text evidence="2">The sequence shown here is derived from an EMBL/GenBank/DDBJ whole genome shotgun (WGS) entry which is preliminary data.</text>
</comment>
<proteinExistence type="predicted"/>
<dbReference type="AlphaFoldDB" id="A0A852VP83"/>
<reference evidence="2 3" key="1">
    <citation type="submission" date="2020-07" db="EMBL/GenBank/DDBJ databases">
        <title>Genomic Encyclopedia of Type Strains, Phase IV (KMG-V): Genome sequencing to study the core and pangenomes of soil and plant-associated prokaryotes.</title>
        <authorList>
            <person name="Whitman W."/>
        </authorList>
    </citation>
    <scope>NUCLEOTIDE SEQUENCE [LARGE SCALE GENOMIC DNA]</scope>
    <source>
        <strain evidence="2 3">M8UP22</strain>
    </source>
</reference>
<sequence length="178" mass="19193">MLLAALRTKALPIVSRDEPNEQGENHSSDNRDHNAHNEAMISDTAETNMRGDEPSGQGTDDPETISIKTPKLDPFMILPVSQPATMPMMIRHSRRTAAPPVCSRASRIKFRASSGASLRSLPGKFVSWCSVLRSGATLLIAALATFALLPKTLVSTGNADEEEEEGLANLLPAFRIAT</sequence>
<protein>
    <submittedName>
        <fullName evidence="2">Uncharacterized protein</fullName>
    </submittedName>
</protein>
<dbReference type="EMBL" id="JACCCU010000002">
    <property type="protein sequence ID" value="NYF91406.1"/>
    <property type="molecule type" value="Genomic_DNA"/>
</dbReference>
<evidence type="ECO:0000256" key="1">
    <source>
        <dbReference type="SAM" id="MobiDB-lite"/>
    </source>
</evidence>
<feature type="region of interest" description="Disordered" evidence="1">
    <location>
        <begin position="1"/>
        <end position="67"/>
    </location>
</feature>
<gene>
    <name evidence="2" type="ORF">HDF08_003508</name>
</gene>
<accession>A0A852VP83</accession>